<keyword evidence="2" id="KW-1185">Reference proteome</keyword>
<gene>
    <name evidence="1" type="ORF">DDZ15_05375</name>
</gene>
<dbReference type="InterPro" id="IPR052707">
    <property type="entry name" value="OsmC_Ohr_Peroxiredoxin"/>
</dbReference>
<comment type="caution">
    <text evidence="1">The sequence shown here is derived from an EMBL/GenBank/DDBJ whole genome shotgun (WGS) entry which is preliminary data.</text>
</comment>
<accession>A0A316TU99</accession>
<protein>
    <submittedName>
        <fullName evidence="1">Peroxiredoxin</fullName>
    </submittedName>
</protein>
<sequence length="155" mass="17423">MGIHSYRIRTVWTGNDGEGTRSYASYRRDFTVQIDGKPDQHCSSDPAFRGNPSRINPEEQFLSALSGCHMLWYLHLCSTNGITVLEYSDVATGEMVEDEDGAGRFVSVLLNPKVLILEDDRTEKARSLHNDANRMCFIANSCNFPVLHNPVVTVR</sequence>
<dbReference type="Pfam" id="PF02566">
    <property type="entry name" value="OsmC"/>
    <property type="match status" value="1"/>
</dbReference>
<dbReference type="InterPro" id="IPR015946">
    <property type="entry name" value="KH_dom-like_a/b"/>
</dbReference>
<proteinExistence type="predicted"/>
<dbReference type="Proteomes" id="UP000245533">
    <property type="component" value="Unassembled WGS sequence"/>
</dbReference>
<organism evidence="1 2">
    <name type="scientific">Rhodohalobacter mucosus</name>
    <dbReference type="NCBI Taxonomy" id="2079485"/>
    <lineage>
        <taxon>Bacteria</taxon>
        <taxon>Pseudomonadati</taxon>
        <taxon>Balneolota</taxon>
        <taxon>Balneolia</taxon>
        <taxon>Balneolales</taxon>
        <taxon>Balneolaceae</taxon>
        <taxon>Rhodohalobacter</taxon>
    </lineage>
</organism>
<dbReference type="EMBL" id="QGGB01000004">
    <property type="protein sequence ID" value="PWN07231.1"/>
    <property type="molecule type" value="Genomic_DNA"/>
</dbReference>
<dbReference type="RefSeq" id="WP_109645894.1">
    <property type="nucleotide sequence ID" value="NZ_QGGB01000004.1"/>
</dbReference>
<evidence type="ECO:0000313" key="1">
    <source>
        <dbReference type="EMBL" id="PWN07231.1"/>
    </source>
</evidence>
<dbReference type="InterPro" id="IPR036102">
    <property type="entry name" value="OsmC/Ohrsf"/>
</dbReference>
<dbReference type="OrthoDB" id="9795405at2"/>
<dbReference type="Gene3D" id="3.30.300.20">
    <property type="match status" value="1"/>
</dbReference>
<evidence type="ECO:0000313" key="2">
    <source>
        <dbReference type="Proteomes" id="UP000245533"/>
    </source>
</evidence>
<dbReference type="PANTHER" id="PTHR42830:SF2">
    <property type="entry name" value="OSMC_OHR FAMILY PROTEIN"/>
    <property type="match status" value="1"/>
</dbReference>
<dbReference type="InterPro" id="IPR003718">
    <property type="entry name" value="OsmC/Ohr_fam"/>
</dbReference>
<dbReference type="PANTHER" id="PTHR42830">
    <property type="entry name" value="OSMOTICALLY INDUCIBLE FAMILY PROTEIN"/>
    <property type="match status" value="1"/>
</dbReference>
<name>A0A316TU99_9BACT</name>
<dbReference type="AlphaFoldDB" id="A0A316TU99"/>
<dbReference type="SUPFAM" id="SSF82784">
    <property type="entry name" value="OsmC-like"/>
    <property type="match status" value="1"/>
</dbReference>
<reference evidence="1 2" key="1">
    <citation type="submission" date="2018-05" db="EMBL/GenBank/DDBJ databases">
        <title>Rhodohalobacter halophilus gen. nov., sp. nov., a moderately halophilic member of the family Balneolaceae.</title>
        <authorList>
            <person name="Liu Z.-W."/>
        </authorList>
    </citation>
    <scope>NUCLEOTIDE SEQUENCE [LARGE SCALE GENOMIC DNA]</scope>
    <source>
        <strain evidence="1 2">8A47</strain>
    </source>
</reference>